<comment type="caution">
    <text evidence="1">The sequence shown here is derived from an EMBL/GenBank/DDBJ whole genome shotgun (WGS) entry which is preliminary data.</text>
</comment>
<name>A0A316EFL6_9ACTN</name>
<organism evidence="1 2">
    <name type="scientific">Actinoplanes xinjiangensis</name>
    <dbReference type="NCBI Taxonomy" id="512350"/>
    <lineage>
        <taxon>Bacteria</taxon>
        <taxon>Bacillati</taxon>
        <taxon>Actinomycetota</taxon>
        <taxon>Actinomycetes</taxon>
        <taxon>Micromonosporales</taxon>
        <taxon>Micromonosporaceae</taxon>
        <taxon>Actinoplanes</taxon>
    </lineage>
</organism>
<dbReference type="Proteomes" id="UP000245697">
    <property type="component" value="Unassembled WGS sequence"/>
</dbReference>
<dbReference type="AlphaFoldDB" id="A0A316EFL6"/>
<protein>
    <submittedName>
        <fullName evidence="1">Uncharacterized protein</fullName>
    </submittedName>
</protein>
<sequence length="82" mass="8609">MPPDDATKRIMGITGRIGAAALECVGTGQSMATAFGIARAGSIVGAVGVPHGSVVPLTGTPWRHCRSARPPRTPSSWWTRRR</sequence>
<dbReference type="Gene3D" id="3.40.50.720">
    <property type="entry name" value="NAD(P)-binding Rossmann-like Domain"/>
    <property type="match status" value="1"/>
</dbReference>
<gene>
    <name evidence="1" type="ORF">BC793_15412</name>
</gene>
<proteinExistence type="predicted"/>
<dbReference type="OrthoDB" id="241504at2"/>
<reference evidence="1 2" key="1">
    <citation type="submission" date="2018-05" db="EMBL/GenBank/DDBJ databases">
        <title>Genomic Encyclopedia of Archaeal and Bacterial Type Strains, Phase II (KMG-II): from individual species to whole genera.</title>
        <authorList>
            <person name="Goeker M."/>
        </authorList>
    </citation>
    <scope>NUCLEOTIDE SEQUENCE [LARGE SCALE GENOMIC DNA]</scope>
    <source>
        <strain evidence="1 2">DSM 45184</strain>
    </source>
</reference>
<evidence type="ECO:0000313" key="1">
    <source>
        <dbReference type="EMBL" id="PWK27494.1"/>
    </source>
</evidence>
<keyword evidence="2" id="KW-1185">Reference proteome</keyword>
<evidence type="ECO:0000313" key="2">
    <source>
        <dbReference type="Proteomes" id="UP000245697"/>
    </source>
</evidence>
<dbReference type="EMBL" id="QGGR01000054">
    <property type="protein sequence ID" value="PWK27494.1"/>
    <property type="molecule type" value="Genomic_DNA"/>
</dbReference>
<dbReference type="RefSeq" id="WP_158319591.1">
    <property type="nucleotide sequence ID" value="NZ_BONA01000119.1"/>
</dbReference>
<accession>A0A316EFL6</accession>